<dbReference type="OrthoDB" id="166547at2"/>
<proteinExistence type="predicted"/>
<dbReference type="Proteomes" id="UP000311605">
    <property type="component" value="Unassembled WGS sequence"/>
</dbReference>
<feature type="transmembrane region" description="Helical" evidence="1">
    <location>
        <begin position="71"/>
        <end position="91"/>
    </location>
</feature>
<keyword evidence="1" id="KW-1133">Transmembrane helix</keyword>
<dbReference type="InterPro" id="IPR018687">
    <property type="entry name" value="DUF2177_membr"/>
</dbReference>
<feature type="transmembrane region" description="Helical" evidence="1">
    <location>
        <begin position="5"/>
        <end position="25"/>
    </location>
</feature>
<dbReference type="RefSeq" id="WP_139676301.1">
    <property type="nucleotide sequence ID" value="NZ_VDMN01000002.1"/>
</dbReference>
<feature type="transmembrane region" description="Helical" evidence="1">
    <location>
        <begin position="103"/>
        <end position="127"/>
    </location>
</feature>
<feature type="transmembrane region" description="Helical" evidence="1">
    <location>
        <begin position="45"/>
        <end position="64"/>
    </location>
</feature>
<sequence>MKRYLVAYFVTLVVMVSIDAVWLSTMADRLYRPVMGDMLATDFRLLPAIIFYLIYPAGLVFLAVRPALRERALKAAILSGAVVGFVAYSTYDLTNQATLIRWSTVLTIADLCWGTFLSAVASGAGYWMTERLFAGSTSGRPTP</sequence>
<keyword evidence="1" id="KW-0812">Transmembrane</keyword>
<dbReference type="Pfam" id="PF09945">
    <property type="entry name" value="DUF2177"/>
    <property type="match status" value="1"/>
</dbReference>
<evidence type="ECO:0000256" key="1">
    <source>
        <dbReference type="SAM" id="Phobius"/>
    </source>
</evidence>
<protein>
    <submittedName>
        <fullName evidence="2">DUF2177 family protein</fullName>
    </submittedName>
</protein>
<dbReference type="EMBL" id="VDMN01000002">
    <property type="protein sequence ID" value="TNM63388.1"/>
    <property type="molecule type" value="Genomic_DNA"/>
</dbReference>
<accession>A0A5C4XJA9</accession>
<name>A0A5C4XJA9_9HYPH</name>
<evidence type="ECO:0000313" key="2">
    <source>
        <dbReference type="EMBL" id="TNM63388.1"/>
    </source>
</evidence>
<evidence type="ECO:0000313" key="3">
    <source>
        <dbReference type="Proteomes" id="UP000311605"/>
    </source>
</evidence>
<organism evidence="2 3">
    <name type="scientific">Aliirhizobium smilacinae</name>
    <dbReference type="NCBI Taxonomy" id="1395944"/>
    <lineage>
        <taxon>Bacteria</taxon>
        <taxon>Pseudomonadati</taxon>
        <taxon>Pseudomonadota</taxon>
        <taxon>Alphaproteobacteria</taxon>
        <taxon>Hyphomicrobiales</taxon>
        <taxon>Rhizobiaceae</taxon>
        <taxon>Aliirhizobium</taxon>
    </lineage>
</organism>
<keyword evidence="3" id="KW-1185">Reference proteome</keyword>
<reference evidence="2 3" key="1">
    <citation type="submission" date="2019-06" db="EMBL/GenBank/DDBJ databases">
        <title>The draft genome of Rhizobium smilacinae PTYR-5.</title>
        <authorList>
            <person name="Liu L."/>
            <person name="Li L."/>
            <person name="Zhang X."/>
        </authorList>
    </citation>
    <scope>NUCLEOTIDE SEQUENCE [LARGE SCALE GENOMIC DNA]</scope>
    <source>
        <strain evidence="2 3">PTYR-5</strain>
    </source>
</reference>
<comment type="caution">
    <text evidence="2">The sequence shown here is derived from an EMBL/GenBank/DDBJ whole genome shotgun (WGS) entry which is preliminary data.</text>
</comment>
<gene>
    <name evidence="2" type="ORF">FHP24_11250</name>
</gene>
<keyword evidence="1" id="KW-0472">Membrane</keyword>
<dbReference type="AlphaFoldDB" id="A0A5C4XJA9"/>